<gene>
    <name evidence="1" type="ORF">LCGC14_1251870</name>
</gene>
<comment type="caution">
    <text evidence="1">The sequence shown here is derived from an EMBL/GenBank/DDBJ whole genome shotgun (WGS) entry which is preliminary data.</text>
</comment>
<sequence length="165" mass="18256">MSFEPSDSKQSFLPTTLILPDVTDEQQHNLILTDHLKKVNAAVNDKDIAQYVEQEILNGQKFFIPNESGKFRDAFRKVVNFGTLPNTGATSIPHGITVDANTVFTRIYATATDPANFSYLPIPYASPTDADNIELSLDATSITITTGSDRTAYTTCYVILEYLKN</sequence>
<dbReference type="EMBL" id="LAZR01006867">
    <property type="protein sequence ID" value="KKM89119.1"/>
    <property type="molecule type" value="Genomic_DNA"/>
</dbReference>
<reference evidence="1" key="1">
    <citation type="journal article" date="2015" name="Nature">
        <title>Complex archaea that bridge the gap between prokaryotes and eukaryotes.</title>
        <authorList>
            <person name="Spang A."/>
            <person name="Saw J.H."/>
            <person name="Jorgensen S.L."/>
            <person name="Zaremba-Niedzwiedzka K."/>
            <person name="Martijn J."/>
            <person name="Lind A.E."/>
            <person name="van Eijk R."/>
            <person name="Schleper C."/>
            <person name="Guy L."/>
            <person name="Ettema T.J."/>
        </authorList>
    </citation>
    <scope>NUCLEOTIDE SEQUENCE</scope>
</reference>
<protein>
    <submittedName>
        <fullName evidence="1">Uncharacterized protein</fullName>
    </submittedName>
</protein>
<evidence type="ECO:0000313" key="1">
    <source>
        <dbReference type="EMBL" id="KKM89119.1"/>
    </source>
</evidence>
<dbReference type="AlphaFoldDB" id="A0A0F9L2V6"/>
<proteinExistence type="predicted"/>
<organism evidence="1">
    <name type="scientific">marine sediment metagenome</name>
    <dbReference type="NCBI Taxonomy" id="412755"/>
    <lineage>
        <taxon>unclassified sequences</taxon>
        <taxon>metagenomes</taxon>
        <taxon>ecological metagenomes</taxon>
    </lineage>
</organism>
<accession>A0A0F9L2V6</accession>
<name>A0A0F9L2V6_9ZZZZ</name>